<keyword evidence="3" id="KW-1185">Reference proteome</keyword>
<reference evidence="2 3" key="1">
    <citation type="submission" date="2023-07" db="EMBL/GenBank/DDBJ databases">
        <title>Sequencing the genomes of 1000 actinobacteria strains.</title>
        <authorList>
            <person name="Klenk H.-P."/>
        </authorList>
    </citation>
    <scope>NUCLEOTIDE SEQUENCE [LARGE SCALE GENOMIC DNA]</scope>
    <source>
        <strain evidence="2 3">DSM 46740</strain>
    </source>
</reference>
<name>A0ABT9QU81_9ACTN</name>
<comment type="caution">
    <text evidence="2">The sequence shown here is derived from an EMBL/GenBank/DDBJ whole genome shotgun (WGS) entry which is preliminary data.</text>
</comment>
<proteinExistence type="predicted"/>
<feature type="region of interest" description="Disordered" evidence="1">
    <location>
        <begin position="8"/>
        <end position="28"/>
    </location>
</feature>
<organism evidence="2 3">
    <name type="scientific">Streptosporangium lutulentum</name>
    <dbReference type="NCBI Taxonomy" id="1461250"/>
    <lineage>
        <taxon>Bacteria</taxon>
        <taxon>Bacillati</taxon>
        <taxon>Actinomycetota</taxon>
        <taxon>Actinomycetes</taxon>
        <taxon>Streptosporangiales</taxon>
        <taxon>Streptosporangiaceae</taxon>
        <taxon>Streptosporangium</taxon>
    </lineage>
</organism>
<dbReference type="EMBL" id="JAUSQU010000002">
    <property type="protein sequence ID" value="MDP9850316.1"/>
    <property type="molecule type" value="Genomic_DNA"/>
</dbReference>
<accession>A0ABT9QU81</accession>
<sequence>MRVHIVFQPGHLPHVQDPPPRSSQVRLSRPGNRELIVCNCCGATRTIEIGSQAAQSATGSDAIARAIRHTLTTATGAVTSGAAS</sequence>
<evidence type="ECO:0000313" key="3">
    <source>
        <dbReference type="Proteomes" id="UP001225356"/>
    </source>
</evidence>
<evidence type="ECO:0000313" key="2">
    <source>
        <dbReference type="EMBL" id="MDP9850316.1"/>
    </source>
</evidence>
<gene>
    <name evidence="2" type="ORF">J2853_009612</name>
</gene>
<protein>
    <submittedName>
        <fullName evidence="2">Uncharacterized protein</fullName>
    </submittedName>
</protein>
<dbReference type="RefSeq" id="WP_307569272.1">
    <property type="nucleotide sequence ID" value="NZ_JAUSQU010000002.1"/>
</dbReference>
<evidence type="ECO:0000256" key="1">
    <source>
        <dbReference type="SAM" id="MobiDB-lite"/>
    </source>
</evidence>
<dbReference type="Proteomes" id="UP001225356">
    <property type="component" value="Unassembled WGS sequence"/>
</dbReference>